<evidence type="ECO:0000256" key="5">
    <source>
        <dbReference type="ARBA" id="ARBA00023136"/>
    </source>
</evidence>
<dbReference type="PANTHER" id="PTHR30572:SF18">
    <property type="entry name" value="ABC-TYPE MACROLIDE FAMILY EXPORT SYSTEM PERMEASE COMPONENT 2"/>
    <property type="match status" value="1"/>
</dbReference>
<gene>
    <name evidence="9" type="primary">macB_4</name>
    <name evidence="9" type="ORF">SAMEA4412673_00725</name>
</gene>
<dbReference type="EMBL" id="LT906468">
    <property type="protein sequence ID" value="SNV42941.1"/>
    <property type="molecule type" value="Genomic_DNA"/>
</dbReference>
<comment type="subcellular location">
    <subcellularLocation>
        <location evidence="1">Cell membrane</location>
        <topology evidence="1">Multi-pass membrane protein</topology>
    </subcellularLocation>
</comment>
<dbReference type="InterPro" id="IPR003838">
    <property type="entry name" value="ABC3_permease_C"/>
</dbReference>
<feature type="transmembrane region" description="Helical" evidence="6">
    <location>
        <begin position="35"/>
        <end position="55"/>
    </location>
</feature>
<dbReference type="Proteomes" id="UP000215355">
    <property type="component" value="Chromosome 1"/>
</dbReference>
<dbReference type="Pfam" id="PF12704">
    <property type="entry name" value="MacB_PCD"/>
    <property type="match status" value="2"/>
</dbReference>
<feature type="transmembrane region" description="Helical" evidence="6">
    <location>
        <begin position="457"/>
        <end position="480"/>
    </location>
</feature>
<evidence type="ECO:0000256" key="4">
    <source>
        <dbReference type="ARBA" id="ARBA00022989"/>
    </source>
</evidence>
<dbReference type="PANTHER" id="PTHR30572">
    <property type="entry name" value="MEMBRANE COMPONENT OF TRANSPORTER-RELATED"/>
    <property type="match status" value="1"/>
</dbReference>
<sequence>MRLKSQFSNHNTIIMFQNNIKIAWRNLKNQRFYSFIKIGGFAFSMAICLLIVLYIQHELSYDKFYKDSNQIFRVVGVITRDNVVQKGVSMPAPAGPELKEEFPEITAFGRVLSNPLFGAGSNQVATNENPELFSEEGFCYVDQGIMDMFPMETVYGTLNHALDNPSTVVITKSKAEKLFKGDPTGKTIYLNNDKSKGYTVTAVIDDIPTNSNFYGFDFFMTLSGHEPYPGEKQNWLASNYSTYFKVKDGSDIAELEKKLTRSYIDDHYRPAVVQAGMAVNEEIWRSAKMTLQPLKDIHLHSKGIQNNKIENQNRGDAQLVYIFAGIAALILIIAIINFINLSTANANTRAKEVGVRKTIGSDRKSLIWQFITESLLYSLISILIAIAIAYLLLPSFNGIAGKSLSFPWKNLVFIPSLLLFGCFIGIISGVYPALYLSSFKPIAVLKGKLNLKSRNNWFRNGLVIFQFSTSIILIIGTLIINQQVKYILHKDLGFDKEQVLVLRGTSTLDGKQKAMKEELKGISSVSSVSVGDYLPVMMDGVRRNGNAYWIDGRQNEDVGIGGQNWVVDVDYLKTFGIKLIEGRNFNMEMPTDSTAVVVNQSMVKELGITNPIGAKIRNFATFTIIGVVEDFIFGDMKGEAVKPLALMIGGSPNMISIKLNTNNLEQTLAEINKVWSSFSPNQKIQYTFLDEGFEKLYADVQRTQAIVSTFALFAIFIACLGLFGLAAFVTQQRTKEIGIRKVLGASLPGIIKLLSTDFIKLVLVAILIASPIAWWAMNNWLQDFSYRIDIHPWVFLAAGGLSLLIAFGTICYHALRIGRINPVNSLKEE</sequence>
<keyword evidence="9" id="KW-0547">Nucleotide-binding</keyword>
<keyword evidence="9" id="KW-0067">ATP-binding</keyword>
<keyword evidence="9" id="KW-0378">Hydrolase</keyword>
<organism evidence="9 10">
    <name type="scientific">Sphingobacterium mizutaii</name>
    <dbReference type="NCBI Taxonomy" id="1010"/>
    <lineage>
        <taxon>Bacteria</taxon>
        <taxon>Pseudomonadati</taxon>
        <taxon>Bacteroidota</taxon>
        <taxon>Sphingobacteriia</taxon>
        <taxon>Sphingobacteriales</taxon>
        <taxon>Sphingobacteriaceae</taxon>
        <taxon>Sphingobacterium</taxon>
    </lineage>
</organism>
<feature type="domain" description="MacB-like periplasmic core" evidence="8">
    <location>
        <begin position="34"/>
        <end position="261"/>
    </location>
</feature>
<feature type="transmembrane region" description="Helical" evidence="6">
    <location>
        <begin position="366"/>
        <end position="393"/>
    </location>
</feature>
<dbReference type="InterPro" id="IPR025857">
    <property type="entry name" value="MacB_PCD"/>
</dbReference>
<dbReference type="GO" id="GO:0005886">
    <property type="term" value="C:plasma membrane"/>
    <property type="evidence" value="ECO:0007669"/>
    <property type="project" value="UniProtKB-SubCell"/>
</dbReference>
<accession>A0AAJ4X978</accession>
<evidence type="ECO:0000256" key="1">
    <source>
        <dbReference type="ARBA" id="ARBA00004651"/>
    </source>
</evidence>
<name>A0AAJ4X978_9SPHI</name>
<dbReference type="InterPro" id="IPR050250">
    <property type="entry name" value="Macrolide_Exporter_MacB"/>
</dbReference>
<evidence type="ECO:0000259" key="7">
    <source>
        <dbReference type="Pfam" id="PF02687"/>
    </source>
</evidence>
<evidence type="ECO:0000256" key="6">
    <source>
        <dbReference type="SAM" id="Phobius"/>
    </source>
</evidence>
<feature type="domain" description="ABC3 transporter permease C-terminal" evidence="7">
    <location>
        <begin position="709"/>
        <end position="822"/>
    </location>
</feature>
<keyword evidence="4 6" id="KW-1133">Transmembrane helix</keyword>
<evidence type="ECO:0000313" key="10">
    <source>
        <dbReference type="Proteomes" id="UP000215355"/>
    </source>
</evidence>
<evidence type="ECO:0000256" key="3">
    <source>
        <dbReference type="ARBA" id="ARBA00022692"/>
    </source>
</evidence>
<protein>
    <submittedName>
        <fullName evidence="9">Macrolide export ATP-binding/permease protein MacB</fullName>
        <ecNumber evidence="9">3.6.3.-</ecNumber>
    </submittedName>
</protein>
<dbReference type="EC" id="3.6.3.-" evidence="9"/>
<feature type="transmembrane region" description="Helical" evidence="6">
    <location>
        <begin position="319"/>
        <end position="341"/>
    </location>
</feature>
<keyword evidence="2" id="KW-1003">Cell membrane</keyword>
<dbReference type="GO" id="GO:0022857">
    <property type="term" value="F:transmembrane transporter activity"/>
    <property type="evidence" value="ECO:0007669"/>
    <property type="project" value="TreeGrafter"/>
</dbReference>
<keyword evidence="5 6" id="KW-0472">Membrane</keyword>
<feature type="transmembrane region" description="Helical" evidence="6">
    <location>
        <begin position="413"/>
        <end position="436"/>
    </location>
</feature>
<dbReference type="AlphaFoldDB" id="A0AAJ4X978"/>
<feature type="transmembrane region" description="Helical" evidence="6">
    <location>
        <begin position="750"/>
        <end position="773"/>
    </location>
</feature>
<keyword evidence="3 6" id="KW-0812">Transmembrane</keyword>
<dbReference type="KEGG" id="smiz:4412673_00725"/>
<dbReference type="GO" id="GO:0005524">
    <property type="term" value="F:ATP binding"/>
    <property type="evidence" value="ECO:0007669"/>
    <property type="project" value="UniProtKB-KW"/>
</dbReference>
<feature type="transmembrane region" description="Helical" evidence="6">
    <location>
        <begin position="705"/>
        <end position="729"/>
    </location>
</feature>
<evidence type="ECO:0000256" key="2">
    <source>
        <dbReference type="ARBA" id="ARBA00022475"/>
    </source>
</evidence>
<feature type="domain" description="ABC3 transporter permease C-terminal" evidence="7">
    <location>
        <begin position="326"/>
        <end position="439"/>
    </location>
</feature>
<dbReference type="Pfam" id="PF02687">
    <property type="entry name" value="FtsX"/>
    <property type="match status" value="2"/>
</dbReference>
<feature type="domain" description="MacB-like periplasmic core" evidence="8">
    <location>
        <begin position="514"/>
        <end position="672"/>
    </location>
</feature>
<proteinExistence type="predicted"/>
<evidence type="ECO:0000259" key="8">
    <source>
        <dbReference type="Pfam" id="PF12704"/>
    </source>
</evidence>
<reference evidence="9 10" key="1">
    <citation type="submission" date="2017-06" db="EMBL/GenBank/DDBJ databases">
        <authorList>
            <consortium name="Pathogen Informatics"/>
        </authorList>
    </citation>
    <scope>NUCLEOTIDE SEQUENCE [LARGE SCALE GENOMIC DNA]</scope>
    <source>
        <strain evidence="9 10">NCTC12149</strain>
    </source>
</reference>
<dbReference type="GO" id="GO:0016787">
    <property type="term" value="F:hydrolase activity"/>
    <property type="evidence" value="ECO:0007669"/>
    <property type="project" value="UniProtKB-KW"/>
</dbReference>
<evidence type="ECO:0000313" key="9">
    <source>
        <dbReference type="EMBL" id="SNV42941.1"/>
    </source>
</evidence>
<feature type="transmembrane region" description="Helical" evidence="6">
    <location>
        <begin position="793"/>
        <end position="815"/>
    </location>
</feature>